<reference evidence="17 18" key="1">
    <citation type="journal article" date="2021" name="Nat. Commun.">
        <title>Genetic determinants of endophytism in the Arabidopsis root mycobiome.</title>
        <authorList>
            <person name="Mesny F."/>
            <person name="Miyauchi S."/>
            <person name="Thiergart T."/>
            <person name="Pickel B."/>
            <person name="Atanasova L."/>
            <person name="Karlsson M."/>
            <person name="Huettel B."/>
            <person name="Barry K.W."/>
            <person name="Haridas S."/>
            <person name="Chen C."/>
            <person name="Bauer D."/>
            <person name="Andreopoulos W."/>
            <person name="Pangilinan J."/>
            <person name="LaButti K."/>
            <person name="Riley R."/>
            <person name="Lipzen A."/>
            <person name="Clum A."/>
            <person name="Drula E."/>
            <person name="Henrissat B."/>
            <person name="Kohler A."/>
            <person name="Grigoriev I.V."/>
            <person name="Martin F.M."/>
            <person name="Hacquard S."/>
        </authorList>
    </citation>
    <scope>NUCLEOTIDE SEQUENCE [LARGE SCALE GENOMIC DNA]</scope>
    <source>
        <strain evidence="17 18">MPI-SDFR-AT-0080</strain>
    </source>
</reference>
<dbReference type="InterPro" id="IPR036861">
    <property type="entry name" value="Endochitinase-like_sf"/>
</dbReference>
<dbReference type="PROSITE" id="PS51910">
    <property type="entry name" value="GH18_2"/>
    <property type="match status" value="1"/>
</dbReference>
<dbReference type="Pfam" id="PF00187">
    <property type="entry name" value="Chitin_bind_1"/>
    <property type="match status" value="1"/>
</dbReference>
<evidence type="ECO:0000256" key="8">
    <source>
        <dbReference type="ARBA" id="ARBA00023277"/>
    </source>
</evidence>
<evidence type="ECO:0000256" key="3">
    <source>
        <dbReference type="ARBA" id="ARBA00012729"/>
    </source>
</evidence>
<dbReference type="SUPFAM" id="SSF51445">
    <property type="entry name" value="(Trans)glycosidases"/>
    <property type="match status" value="1"/>
</dbReference>
<proteinExistence type="inferred from homology"/>
<keyword evidence="14" id="KW-0732">Signal</keyword>
<gene>
    <name evidence="17" type="ORF">B0J12DRAFT_788589</name>
</gene>
<accession>A0ABQ8FZR8</accession>
<dbReference type="InterPro" id="IPR053214">
    <property type="entry name" value="LysM12-like"/>
</dbReference>
<dbReference type="InterPro" id="IPR001579">
    <property type="entry name" value="Glyco_hydro_18_chit_AS"/>
</dbReference>
<evidence type="ECO:0000259" key="15">
    <source>
        <dbReference type="PROSITE" id="PS50941"/>
    </source>
</evidence>
<keyword evidence="6" id="KW-0146">Chitin degradation</keyword>
<keyword evidence="11" id="KW-1015">Disulfide bond</keyword>
<keyword evidence="5 12" id="KW-0378">Hydrolase</keyword>
<evidence type="ECO:0000256" key="6">
    <source>
        <dbReference type="ARBA" id="ARBA00023024"/>
    </source>
</evidence>
<comment type="caution">
    <text evidence="11">Lacks conserved residue(s) required for the propagation of feature annotation.</text>
</comment>
<keyword evidence="10" id="KW-0624">Polysaccharide degradation</keyword>
<evidence type="ECO:0000256" key="13">
    <source>
        <dbReference type="SAM" id="MobiDB-lite"/>
    </source>
</evidence>
<evidence type="ECO:0000256" key="9">
    <source>
        <dbReference type="ARBA" id="ARBA00023295"/>
    </source>
</evidence>
<protein>
    <recommendedName>
        <fullName evidence="3">chitinase</fullName>
        <ecNumber evidence="3">3.2.1.14</ecNumber>
    </recommendedName>
</protein>
<keyword evidence="8" id="KW-0119">Carbohydrate metabolism</keyword>
<evidence type="ECO:0000256" key="5">
    <source>
        <dbReference type="ARBA" id="ARBA00022801"/>
    </source>
</evidence>
<dbReference type="Gene3D" id="3.10.50.10">
    <property type="match status" value="1"/>
</dbReference>
<dbReference type="SUPFAM" id="SSF57016">
    <property type="entry name" value="Plant lectins/antimicrobial peptides"/>
    <property type="match status" value="1"/>
</dbReference>
<dbReference type="GO" id="GO:0016787">
    <property type="term" value="F:hydrolase activity"/>
    <property type="evidence" value="ECO:0007669"/>
    <property type="project" value="UniProtKB-KW"/>
</dbReference>
<dbReference type="EC" id="3.2.1.14" evidence="3"/>
<evidence type="ECO:0000256" key="2">
    <source>
        <dbReference type="ARBA" id="ARBA00008682"/>
    </source>
</evidence>
<evidence type="ECO:0000256" key="14">
    <source>
        <dbReference type="SAM" id="SignalP"/>
    </source>
</evidence>
<feature type="domain" description="Chitin-binding type-1" evidence="15">
    <location>
        <begin position="132"/>
        <end position="182"/>
    </location>
</feature>
<dbReference type="InterPro" id="IPR001002">
    <property type="entry name" value="Chitin-bd_1"/>
</dbReference>
<dbReference type="PROSITE" id="PS01095">
    <property type="entry name" value="GH18_1"/>
    <property type="match status" value="1"/>
</dbReference>
<evidence type="ECO:0000256" key="4">
    <source>
        <dbReference type="ARBA" id="ARBA00022669"/>
    </source>
</evidence>
<dbReference type="InterPro" id="IPR017853">
    <property type="entry name" value="GH"/>
</dbReference>
<evidence type="ECO:0000256" key="10">
    <source>
        <dbReference type="ARBA" id="ARBA00023326"/>
    </source>
</evidence>
<dbReference type="PANTHER" id="PTHR47700">
    <property type="entry name" value="V CHITINASE, PUTATIVE (AFU_ORTHOLOGUE AFUA_6G13720)-RELATED"/>
    <property type="match status" value="1"/>
</dbReference>
<dbReference type="PROSITE" id="PS50941">
    <property type="entry name" value="CHIT_BIND_I_2"/>
    <property type="match status" value="1"/>
</dbReference>
<feature type="domain" description="GH18" evidence="16">
    <location>
        <begin position="194"/>
        <end position="548"/>
    </location>
</feature>
<dbReference type="Pfam" id="PF00704">
    <property type="entry name" value="Glyco_hydro_18"/>
    <property type="match status" value="1"/>
</dbReference>
<dbReference type="Gene3D" id="3.20.20.80">
    <property type="entry name" value="Glycosidases"/>
    <property type="match status" value="1"/>
</dbReference>
<comment type="caution">
    <text evidence="17">The sequence shown here is derived from an EMBL/GenBank/DDBJ whole genome shotgun (WGS) entry which is preliminary data.</text>
</comment>
<dbReference type="CDD" id="cd00035">
    <property type="entry name" value="ChtBD1"/>
    <property type="match status" value="1"/>
</dbReference>
<evidence type="ECO:0000313" key="18">
    <source>
        <dbReference type="Proteomes" id="UP000774617"/>
    </source>
</evidence>
<dbReference type="SUPFAM" id="SSF54556">
    <property type="entry name" value="Chitinase insertion domain"/>
    <property type="match status" value="1"/>
</dbReference>
<dbReference type="PANTHER" id="PTHR47700:SF2">
    <property type="entry name" value="CHITINASE"/>
    <property type="match status" value="1"/>
</dbReference>
<evidence type="ECO:0000256" key="12">
    <source>
        <dbReference type="RuleBase" id="RU000489"/>
    </source>
</evidence>
<feature type="disulfide bond" evidence="11">
    <location>
        <begin position="146"/>
        <end position="158"/>
    </location>
</feature>
<dbReference type="SMART" id="SM00270">
    <property type="entry name" value="ChtBD1"/>
    <property type="match status" value="1"/>
</dbReference>
<dbReference type="SMART" id="SM00636">
    <property type="entry name" value="Glyco_18"/>
    <property type="match status" value="1"/>
</dbReference>
<comment type="catalytic activity">
    <reaction evidence="1">
        <text>Random endo-hydrolysis of N-acetyl-beta-D-glucosaminide (1-&gt;4)-beta-linkages in chitin and chitodextrins.</text>
        <dbReference type="EC" id="3.2.1.14"/>
    </reaction>
</comment>
<feature type="region of interest" description="Disordered" evidence="13">
    <location>
        <begin position="1404"/>
        <end position="1426"/>
    </location>
</feature>
<dbReference type="EMBL" id="JAGTJR010000032">
    <property type="protein sequence ID" value="KAH7038868.1"/>
    <property type="molecule type" value="Genomic_DNA"/>
</dbReference>
<dbReference type="InterPro" id="IPR011583">
    <property type="entry name" value="Chitinase_II/V-like_cat"/>
</dbReference>
<feature type="chain" id="PRO_5045284975" description="chitinase" evidence="14">
    <location>
        <begin position="16"/>
        <end position="1802"/>
    </location>
</feature>
<keyword evidence="7" id="KW-0843">Virulence</keyword>
<evidence type="ECO:0000256" key="1">
    <source>
        <dbReference type="ARBA" id="ARBA00000822"/>
    </source>
</evidence>
<evidence type="ECO:0000259" key="16">
    <source>
        <dbReference type="PROSITE" id="PS51910"/>
    </source>
</evidence>
<dbReference type="Gene3D" id="3.30.60.10">
    <property type="entry name" value="Endochitinase-like"/>
    <property type="match status" value="1"/>
</dbReference>
<dbReference type="InterPro" id="IPR001223">
    <property type="entry name" value="Glyco_hydro18_cat"/>
</dbReference>
<feature type="region of interest" description="Disordered" evidence="13">
    <location>
        <begin position="812"/>
        <end position="836"/>
    </location>
</feature>
<keyword evidence="9 12" id="KW-0326">Glycosidase</keyword>
<keyword evidence="18" id="KW-1185">Reference proteome</keyword>
<evidence type="ECO:0000256" key="7">
    <source>
        <dbReference type="ARBA" id="ARBA00023026"/>
    </source>
</evidence>
<evidence type="ECO:0000256" key="11">
    <source>
        <dbReference type="PROSITE-ProRule" id="PRU00261"/>
    </source>
</evidence>
<feature type="disulfide bond" evidence="11">
    <location>
        <begin position="151"/>
        <end position="165"/>
    </location>
</feature>
<organism evidence="17 18">
    <name type="scientific">Macrophomina phaseolina</name>
    <dbReference type="NCBI Taxonomy" id="35725"/>
    <lineage>
        <taxon>Eukaryota</taxon>
        <taxon>Fungi</taxon>
        <taxon>Dikarya</taxon>
        <taxon>Ascomycota</taxon>
        <taxon>Pezizomycotina</taxon>
        <taxon>Dothideomycetes</taxon>
        <taxon>Dothideomycetes incertae sedis</taxon>
        <taxon>Botryosphaeriales</taxon>
        <taxon>Botryosphaeriaceae</taxon>
        <taxon>Macrophomina</taxon>
    </lineage>
</organism>
<evidence type="ECO:0000313" key="17">
    <source>
        <dbReference type="EMBL" id="KAH7038868.1"/>
    </source>
</evidence>
<keyword evidence="4 11" id="KW-0147">Chitin-binding</keyword>
<sequence>MRSLTLFLIAGLASAFPHSHGHSHSLFHSSATKDNGNTCRNPTSYYDYSAKSRRDEALPICPAEQTSAAVDANSLFARQVVGGEDYSCAPDRPCKNGACCPKETLQCNYGEEYCGTSGISPNEVCWSNCDAKAECGKNAAVPGQKCPLNVCCGKWGFCGMTEDYCTVEDNGATGGCQSNCEQPGPKNKASDQSNRIIGYYESWRHNSACQGMGFDDIPVNSLTHLFFSFGYITPGDFSIAGMDGLPYSLFTDFTNLKKKNPGLKTVVALGGWTFNDPGPTQKVFSDMVASKENRARFIENLFSFMRQYAFDGVDFDWEYPGADDRGGVADDGKNFVTFLKELDDENEKQPIKYIVSFTAPTSYWYLRHFDLKAVDYVDFINVMSYDLHGVWDRDNPIGSNIYGHTNLTEMKLAFDLFWRNDVPANKLNMGLGFYGRSFQLEDPACSKPGCRFKGGATKGACSGESGIFSYREIQEIIKKDKLKPYHDKSAGVKYITFGGDQWVSFDDADTFKQKKDLAADLGLGGYLIWAVDQDDSELSALQAVISPKKLGDFKNKAKDKSYWEDANGQCYITECDGKCKPGFLQITEQNCGKDKKKSKLCCPLSGAPNPDDCQWRGGPTWCNGHCHDDEVMLEMNRWGDNGYCKDGNKAYCCKSPLAQENKCYWAGMGKKCNSGDRTMTFSGTVLSEAAEIGQEIIDLVGKPTPLHEMAGEALSDLLELIEVDTMKVYCCPEDDAKIWTNCDWYGEPGSCYDNHCPEVRSVQLTDSYFGAGETCGIKLERVRVFCCDPVEGEKLFLPVPLDRLFENPPTGDNVDTDFDLKTDDTFGDGTSDTDDNPSDAAFQFVVLTSPEDLQVSLDKRDGSHWDVFNCKDAVTEGEHTVQMVCTDFSEDSNCHKIGLGHGVPGTILQMPRGCGPGKYAVAKSMEPSISGHILPRHLSHLDERAVIYDLTFDYNFQRVPRSNGDTQMRIDFSNQANYWDEVVNATASKKKRKHKRSLEDYGGNHVQWLEDEFRDDYHFGGLSKRELHERWFGSDILAWLGRMIKPEIKREFTHDIKETFTAKIVDEKWSCEKGNVGYDGHILAQALLDIDVATSFGFTLIVTSLVAPLDLSNSYLTFYNKGEITGTVTLEAVARILYNNKKTILNLPFPGASFRIPGIATIGPQVTVEGEIDAQFGIAATIETKLQIASWETRQTLPDTSEYKPDEIGNGVDLDKTGSYEGGREPEFYAGVAVSGDVTTKLRAAAEFGVRFDDQWKVPFAGASVVGEASVFLKAGAGISTVANCPFSYSLDVGARLYAHVTDGNLLGWGMKDFDITPAWNKNLAKEECPDLGPIPQKRSLMPGLPGAIADNDTFTASSFHTLDTRSEHHELHSLQKRSGVYGPAFRIPVGSYFCPSSSDASDTDGSACDGATPAWDDDEFNTSGDDYTLTRRDYGDHGDDDDEYPEDDWEDAWLYNSSLGYSIEERGLEKRVDTKKGNLCTIPITSKYPQGAKAPSKGDLPNALVYGWEEPNVCSSFDFGAPLDAPVAGVQYDSEHVLEWQLIALFFRELDNNEPFVLDPDPRSKSEMKFCNYVKKYWSVDIAVNGGTPKNPAQHIADQYPTVDTFTDEFVLLEHDINTPSKGKAWNAYPRNKNIVSPTRFNTELSGGLSGGRRALLVIRYLIGAIEYQSDATIVDIMRRQKGRVQDMLATLDTQLLAANPPSFAGMQGRPWQSKDLAGKWHTFMTEKFYLAQTKTYKAINEYLPMLQNKFATQDLRDAAEEQPGDSDDDKKRKIAERALIADIDALSDRLKTLRPWTNPF</sequence>
<comment type="similarity">
    <text evidence="2">Belongs to the glycosyl hydrolase 18 family. Chitinase class V subfamily.</text>
</comment>
<dbReference type="InterPro" id="IPR029070">
    <property type="entry name" value="Chitinase_insertion_sf"/>
</dbReference>
<feature type="disulfide bond" evidence="11">
    <location>
        <begin position="176"/>
        <end position="180"/>
    </location>
</feature>
<name>A0ABQ8FZR8_9PEZI</name>
<feature type="signal peptide" evidence="14">
    <location>
        <begin position="1"/>
        <end position="15"/>
    </location>
</feature>
<dbReference type="Proteomes" id="UP000774617">
    <property type="component" value="Unassembled WGS sequence"/>
</dbReference>